<sequence length="410" mass="43831">MSELFQLVEIDKIPDFFEGKLAVNLATEKINITKAKARVLARDIISQIDLPPFSRSTMDGFAVKAIDTFGASESMPVYLDLVGEILMGEEAEQEIKAGQAIKIATGGMLPKGADAVVMVEYTETLGEDMIEVFKSVASRENIVVKGEDIDQESLLLKQGHLLRAQDIGALAGIGITEVEVFVKPVVTVFSTGDELVAPEESPKLGQIRDINTYLVGSLVEETGGTVNYGGIIADNKEELKNKIGASLKNSDLVILSGGSSVGTKDLTIEVLNELGEPGVLVHGISIKPGKPTILALIGDTPVIGLPGHPASAMTVLKIVGTPIIQKLAGQELNQFQGSVSAKLSRNLASDKGREEYIRVKLVKENNQLWAYPILGKSSLITTMVEADGLVKIDLGKEGLDQGEEVQVLLF</sequence>
<comment type="similarity">
    <text evidence="4 10">Belongs to the MoeA family.</text>
</comment>
<dbReference type="PANTHER" id="PTHR10192:SF5">
    <property type="entry name" value="GEPHYRIN"/>
    <property type="match status" value="1"/>
</dbReference>
<organism evidence="12 13">
    <name type="scientific">Iocasia fonsfrigidae</name>
    <dbReference type="NCBI Taxonomy" id="2682810"/>
    <lineage>
        <taxon>Bacteria</taxon>
        <taxon>Bacillati</taxon>
        <taxon>Bacillota</taxon>
        <taxon>Clostridia</taxon>
        <taxon>Halanaerobiales</taxon>
        <taxon>Halanaerobiaceae</taxon>
        <taxon>Iocasia</taxon>
    </lineage>
</organism>
<dbReference type="Gene3D" id="2.40.340.10">
    <property type="entry name" value="MoeA, C-terminal, domain IV"/>
    <property type="match status" value="1"/>
</dbReference>
<evidence type="ECO:0000256" key="4">
    <source>
        <dbReference type="ARBA" id="ARBA00010763"/>
    </source>
</evidence>
<dbReference type="PANTHER" id="PTHR10192">
    <property type="entry name" value="MOLYBDOPTERIN BIOSYNTHESIS PROTEIN"/>
    <property type="match status" value="1"/>
</dbReference>
<dbReference type="GO" id="GO:0046872">
    <property type="term" value="F:metal ion binding"/>
    <property type="evidence" value="ECO:0007669"/>
    <property type="project" value="UniProtKB-UniRule"/>
</dbReference>
<dbReference type="SUPFAM" id="SSF53218">
    <property type="entry name" value="Molybdenum cofactor biosynthesis proteins"/>
    <property type="match status" value="1"/>
</dbReference>
<dbReference type="RefSeq" id="WP_230867297.1">
    <property type="nucleotide sequence ID" value="NZ_CP046640.1"/>
</dbReference>
<dbReference type="NCBIfam" id="NF045515">
    <property type="entry name" value="Glp_gephyrin"/>
    <property type="match status" value="1"/>
</dbReference>
<dbReference type="EC" id="2.10.1.1" evidence="5 10"/>
<evidence type="ECO:0000313" key="13">
    <source>
        <dbReference type="Proteomes" id="UP000665020"/>
    </source>
</evidence>
<dbReference type="InterPro" id="IPR005110">
    <property type="entry name" value="MoeA_linker/N"/>
</dbReference>
<dbReference type="Gene3D" id="3.40.980.10">
    <property type="entry name" value="MoaB/Mog-like domain"/>
    <property type="match status" value="1"/>
</dbReference>
<evidence type="ECO:0000256" key="1">
    <source>
        <dbReference type="ARBA" id="ARBA00002901"/>
    </source>
</evidence>
<proteinExistence type="inferred from homology"/>
<dbReference type="InterPro" id="IPR005111">
    <property type="entry name" value="MoeA_C_domain_IV"/>
</dbReference>
<reference evidence="12" key="1">
    <citation type="submission" date="2019-12" db="EMBL/GenBank/DDBJ databases">
        <authorList>
            <person name="zhang j."/>
            <person name="sun C.M."/>
        </authorList>
    </citation>
    <scope>NUCLEOTIDE SEQUENCE</scope>
    <source>
        <strain evidence="12">NS-1</strain>
    </source>
</reference>
<keyword evidence="10" id="KW-0479">Metal-binding</keyword>
<dbReference type="InterPro" id="IPR036688">
    <property type="entry name" value="MoeA_C_domain_IV_sf"/>
</dbReference>
<dbReference type="Pfam" id="PF03454">
    <property type="entry name" value="MoeA_C"/>
    <property type="match status" value="1"/>
</dbReference>
<dbReference type="SUPFAM" id="SSF63882">
    <property type="entry name" value="MoeA N-terminal region -like"/>
    <property type="match status" value="1"/>
</dbReference>
<comment type="function">
    <text evidence="1 10">Catalyzes the insertion of molybdate into adenylated molybdopterin with the concomitant release of AMP.</text>
</comment>
<dbReference type="PROSITE" id="PS01079">
    <property type="entry name" value="MOCF_BIOSYNTHESIS_2"/>
    <property type="match status" value="1"/>
</dbReference>
<keyword evidence="10" id="KW-0808">Transferase</keyword>
<evidence type="ECO:0000259" key="11">
    <source>
        <dbReference type="SMART" id="SM00852"/>
    </source>
</evidence>
<evidence type="ECO:0000256" key="2">
    <source>
        <dbReference type="ARBA" id="ARBA00003487"/>
    </source>
</evidence>
<evidence type="ECO:0000256" key="6">
    <source>
        <dbReference type="ARBA" id="ARBA00021108"/>
    </source>
</evidence>
<dbReference type="GO" id="GO:0061599">
    <property type="term" value="F:molybdopterin molybdotransferase activity"/>
    <property type="evidence" value="ECO:0007669"/>
    <property type="project" value="UniProtKB-UniRule"/>
</dbReference>
<dbReference type="FunFam" id="2.170.190.11:FF:000001">
    <property type="entry name" value="Molybdopterin molybdenumtransferase"/>
    <property type="match status" value="1"/>
</dbReference>
<keyword evidence="7 10" id="KW-0500">Molybdenum</keyword>
<evidence type="ECO:0000256" key="7">
    <source>
        <dbReference type="ARBA" id="ARBA00022505"/>
    </source>
</evidence>
<gene>
    <name evidence="12" type="ORF">GM661_13465</name>
</gene>
<dbReference type="EMBL" id="CP046640">
    <property type="protein sequence ID" value="QTL98899.1"/>
    <property type="molecule type" value="Genomic_DNA"/>
</dbReference>
<evidence type="ECO:0000256" key="10">
    <source>
        <dbReference type="RuleBase" id="RU365090"/>
    </source>
</evidence>
<comment type="pathway">
    <text evidence="3 10">Cofactor biosynthesis; molybdopterin biosynthesis.</text>
</comment>
<dbReference type="InterPro" id="IPR038987">
    <property type="entry name" value="MoeA-like"/>
</dbReference>
<feature type="domain" description="MoaB/Mog" evidence="11">
    <location>
        <begin position="187"/>
        <end position="326"/>
    </location>
</feature>
<dbReference type="UniPathway" id="UPA00344"/>
<keyword evidence="13" id="KW-1185">Reference proteome</keyword>
<dbReference type="Pfam" id="PF00994">
    <property type="entry name" value="MoCF_biosynth"/>
    <property type="match status" value="1"/>
</dbReference>
<name>A0A8A7KH93_9FIRM</name>
<comment type="cofactor">
    <cofactor evidence="10">
        <name>Mg(2+)</name>
        <dbReference type="ChEBI" id="CHEBI:18420"/>
    </cofactor>
</comment>
<evidence type="ECO:0000313" key="12">
    <source>
        <dbReference type="EMBL" id="QTL98899.1"/>
    </source>
</evidence>
<evidence type="ECO:0000256" key="5">
    <source>
        <dbReference type="ARBA" id="ARBA00013269"/>
    </source>
</evidence>
<dbReference type="SUPFAM" id="SSF63867">
    <property type="entry name" value="MoeA C-terminal domain-like"/>
    <property type="match status" value="1"/>
</dbReference>
<dbReference type="Gene3D" id="2.170.190.11">
    <property type="entry name" value="Molybdopterin biosynthesis moea protein, domain 3"/>
    <property type="match status" value="1"/>
</dbReference>
<dbReference type="AlphaFoldDB" id="A0A8A7KH93"/>
<comment type="function">
    <text evidence="2">May be involved in the biosynthesis of molybdopterin.</text>
</comment>
<dbReference type="InterPro" id="IPR001453">
    <property type="entry name" value="MoaB/Mog_dom"/>
</dbReference>
<dbReference type="SMART" id="SM00852">
    <property type="entry name" value="MoCF_biosynth"/>
    <property type="match status" value="1"/>
</dbReference>
<dbReference type="NCBIfam" id="TIGR00177">
    <property type="entry name" value="molyb_syn"/>
    <property type="match status" value="1"/>
</dbReference>
<dbReference type="GO" id="GO:0005737">
    <property type="term" value="C:cytoplasm"/>
    <property type="evidence" value="ECO:0007669"/>
    <property type="project" value="TreeGrafter"/>
</dbReference>
<dbReference type="InterPro" id="IPR008284">
    <property type="entry name" value="MoCF_biosynth_CS"/>
</dbReference>
<comment type="catalytic activity">
    <reaction evidence="9">
        <text>adenylyl-molybdopterin + molybdate = Mo-molybdopterin + AMP + H(+)</text>
        <dbReference type="Rhea" id="RHEA:35047"/>
        <dbReference type="ChEBI" id="CHEBI:15378"/>
        <dbReference type="ChEBI" id="CHEBI:36264"/>
        <dbReference type="ChEBI" id="CHEBI:62727"/>
        <dbReference type="ChEBI" id="CHEBI:71302"/>
        <dbReference type="ChEBI" id="CHEBI:456215"/>
        <dbReference type="EC" id="2.10.1.1"/>
    </reaction>
</comment>
<dbReference type="InterPro" id="IPR036135">
    <property type="entry name" value="MoeA_linker/N_sf"/>
</dbReference>
<dbReference type="CDD" id="cd00887">
    <property type="entry name" value="MoeA"/>
    <property type="match status" value="1"/>
</dbReference>
<evidence type="ECO:0000256" key="8">
    <source>
        <dbReference type="ARBA" id="ARBA00023150"/>
    </source>
</evidence>
<accession>A0A8A7KH93</accession>
<keyword evidence="10" id="KW-0460">Magnesium</keyword>
<dbReference type="Proteomes" id="UP000665020">
    <property type="component" value="Chromosome"/>
</dbReference>
<dbReference type="Pfam" id="PF03453">
    <property type="entry name" value="MoeA_N"/>
    <property type="match status" value="1"/>
</dbReference>
<dbReference type="Gene3D" id="3.90.105.10">
    <property type="entry name" value="Molybdopterin biosynthesis moea protein, domain 2"/>
    <property type="match status" value="1"/>
</dbReference>
<dbReference type="KEGG" id="ifn:GM661_13465"/>
<dbReference type="InterPro" id="IPR036425">
    <property type="entry name" value="MoaB/Mog-like_dom_sf"/>
</dbReference>
<keyword evidence="8 10" id="KW-0501">Molybdenum cofactor biosynthesis</keyword>
<protein>
    <recommendedName>
        <fullName evidence="6 10">Molybdopterin molybdenumtransferase</fullName>
        <ecNumber evidence="5 10">2.10.1.1</ecNumber>
    </recommendedName>
</protein>
<evidence type="ECO:0000256" key="9">
    <source>
        <dbReference type="ARBA" id="ARBA00047317"/>
    </source>
</evidence>
<dbReference type="GO" id="GO:0006777">
    <property type="term" value="P:Mo-molybdopterin cofactor biosynthetic process"/>
    <property type="evidence" value="ECO:0007669"/>
    <property type="project" value="UniProtKB-UniRule"/>
</dbReference>
<evidence type="ECO:0000256" key="3">
    <source>
        <dbReference type="ARBA" id="ARBA00005046"/>
    </source>
</evidence>